<keyword evidence="8" id="KW-1185">Reference proteome</keyword>
<comment type="subcellular location">
    <subcellularLocation>
        <location evidence="1">Cell membrane</location>
        <topology evidence="1">Multi-pass membrane protein</topology>
    </subcellularLocation>
</comment>
<evidence type="ECO:0000256" key="1">
    <source>
        <dbReference type="ARBA" id="ARBA00004651"/>
    </source>
</evidence>
<keyword evidence="2" id="KW-1003">Cell membrane</keyword>
<dbReference type="NCBIfam" id="TIGR04408">
    <property type="entry name" value="LptG_lptG"/>
    <property type="match status" value="1"/>
</dbReference>
<dbReference type="Pfam" id="PF03739">
    <property type="entry name" value="LptF_LptG"/>
    <property type="match status" value="1"/>
</dbReference>
<evidence type="ECO:0000256" key="5">
    <source>
        <dbReference type="ARBA" id="ARBA00023136"/>
    </source>
</evidence>
<keyword evidence="4 6" id="KW-1133">Transmembrane helix</keyword>
<feature type="transmembrane region" description="Helical" evidence="6">
    <location>
        <begin position="315"/>
        <end position="332"/>
    </location>
</feature>
<feature type="transmembrane region" description="Helical" evidence="6">
    <location>
        <begin position="344"/>
        <end position="365"/>
    </location>
</feature>
<name>A0ABY0IT17_9RHOO</name>
<proteinExistence type="predicted"/>
<reference evidence="7 8" key="1">
    <citation type="submission" date="2019-02" db="EMBL/GenBank/DDBJ databases">
        <title>Genomic Encyclopedia of Type Strains, Phase IV (KMG-IV): sequencing the most valuable type-strain genomes for metagenomic binning, comparative biology and taxonomic classification.</title>
        <authorList>
            <person name="Goeker M."/>
        </authorList>
    </citation>
    <scope>NUCLEOTIDE SEQUENCE [LARGE SCALE GENOMIC DNA]</scope>
    <source>
        <strain evidence="7 8">DSM 21223</strain>
    </source>
</reference>
<dbReference type="PANTHER" id="PTHR33529">
    <property type="entry name" value="SLR0882 PROTEIN-RELATED"/>
    <property type="match status" value="1"/>
</dbReference>
<dbReference type="EMBL" id="SHKM01000001">
    <property type="protein sequence ID" value="RZT90725.1"/>
    <property type="molecule type" value="Genomic_DNA"/>
</dbReference>
<dbReference type="RefSeq" id="WP_014238542.1">
    <property type="nucleotide sequence ID" value="NZ_SHKM01000001.1"/>
</dbReference>
<dbReference type="PANTHER" id="PTHR33529:SF2">
    <property type="entry name" value="LIPOPOLYSACCHARIDE EXPORT SYSTEM PERMEASE PROTEIN LPTG"/>
    <property type="match status" value="1"/>
</dbReference>
<organism evidence="7 8">
    <name type="scientific">Azospira oryzae</name>
    <dbReference type="NCBI Taxonomy" id="146939"/>
    <lineage>
        <taxon>Bacteria</taxon>
        <taxon>Pseudomonadati</taxon>
        <taxon>Pseudomonadota</taxon>
        <taxon>Betaproteobacteria</taxon>
        <taxon>Rhodocyclales</taxon>
        <taxon>Rhodocyclaceae</taxon>
        <taxon>Azospira</taxon>
    </lineage>
</organism>
<gene>
    <name evidence="7" type="ORF">EV678_1546</name>
</gene>
<comment type="caution">
    <text evidence="7">The sequence shown here is derived from an EMBL/GenBank/DDBJ whole genome shotgun (WGS) entry which is preliminary data.</text>
</comment>
<feature type="transmembrane region" description="Helical" evidence="6">
    <location>
        <begin position="285"/>
        <end position="303"/>
    </location>
</feature>
<keyword evidence="5 6" id="KW-0472">Membrane</keyword>
<feature type="transmembrane region" description="Helical" evidence="6">
    <location>
        <begin position="107"/>
        <end position="127"/>
    </location>
</feature>
<sequence>MKLPLGKTYQRYLFREVFFATLLVLAAFLALFGFFDLINELGDIGKGAYRIQHAIIFVTLTLPGRIYELMPIAVLIGSLFALSTLARHSEITVLRASGLSTRELLMTLFRVAALFAFLTFIIGEFLAPPSEKLGQRIRLQAQGTALSADFRTGLWVKDENRFINVRTVTPEAKLLGIRIYEFDDQQRLQMVSEAKEGEYLPTSEWRLNSVEQTILEHDAKGQPVRGRVAHQDEVMWQSALNPDILSVLLVVPERMSVWNLMSYIKHLSDNRQKTQRYEIALWKKVVYPLAALVMVALALPFGYSHNRVGGVSLKIFSGVMLGVFFHMLNGLFSNLGIINSWPPFSSAVAPSAMFLLAAMGMMWWVERR</sequence>
<keyword evidence="3 6" id="KW-0812">Transmembrane</keyword>
<evidence type="ECO:0000256" key="2">
    <source>
        <dbReference type="ARBA" id="ARBA00022475"/>
    </source>
</evidence>
<evidence type="ECO:0000313" key="7">
    <source>
        <dbReference type="EMBL" id="RZT90725.1"/>
    </source>
</evidence>
<evidence type="ECO:0000313" key="8">
    <source>
        <dbReference type="Proteomes" id="UP000292136"/>
    </source>
</evidence>
<evidence type="ECO:0000256" key="6">
    <source>
        <dbReference type="SAM" id="Phobius"/>
    </source>
</evidence>
<protein>
    <submittedName>
        <fullName evidence="7">Lipopolysaccharide export system permease protein</fullName>
    </submittedName>
</protein>
<dbReference type="InterPro" id="IPR030923">
    <property type="entry name" value="LptG"/>
</dbReference>
<dbReference type="InterPro" id="IPR005495">
    <property type="entry name" value="LptG/LptF_permease"/>
</dbReference>
<evidence type="ECO:0000256" key="3">
    <source>
        <dbReference type="ARBA" id="ARBA00022692"/>
    </source>
</evidence>
<accession>A0ABY0IT17</accession>
<evidence type="ECO:0000256" key="4">
    <source>
        <dbReference type="ARBA" id="ARBA00022989"/>
    </source>
</evidence>
<dbReference type="Proteomes" id="UP000292136">
    <property type="component" value="Unassembled WGS sequence"/>
</dbReference>
<feature type="transmembrane region" description="Helical" evidence="6">
    <location>
        <begin position="12"/>
        <end position="35"/>
    </location>
</feature>